<name>A0A1I3GAU4_9FIRM</name>
<dbReference type="AlphaFoldDB" id="A0A1I3GAU4"/>
<sequence>MSFTNLDSSSKYYDYRFIRTLSSNKDQMFYYLSSPKDSVSTNYIFIEQAGKVGTTERAIKDHCEYFLNQMQSADTFTKRVHDAIMTNMPVDGAALAFEAFINAVNSYVQKPSIMNFVQAIEAAIKAIPGVSLVAAVIEILTLGPVIWTNLYNCRQSIDAVKRLK</sequence>
<dbReference type="Proteomes" id="UP000199287">
    <property type="component" value="Unassembled WGS sequence"/>
</dbReference>
<organism evidence="1 2">
    <name type="scientific">Tindallia magadiensis</name>
    <dbReference type="NCBI Taxonomy" id="69895"/>
    <lineage>
        <taxon>Bacteria</taxon>
        <taxon>Bacillati</taxon>
        <taxon>Bacillota</taxon>
        <taxon>Clostridia</taxon>
        <taxon>Peptostreptococcales</taxon>
        <taxon>Tindalliaceae</taxon>
        <taxon>Tindallia</taxon>
    </lineage>
</organism>
<dbReference type="OrthoDB" id="9906077at2"/>
<accession>A0A1I3GAU4</accession>
<gene>
    <name evidence="1" type="ORF">SAMN05192551_10881</name>
</gene>
<protein>
    <submittedName>
        <fullName evidence="1">Uncharacterized protein</fullName>
    </submittedName>
</protein>
<dbReference type="EMBL" id="FOQA01000008">
    <property type="protein sequence ID" value="SFI20352.1"/>
    <property type="molecule type" value="Genomic_DNA"/>
</dbReference>
<evidence type="ECO:0000313" key="2">
    <source>
        <dbReference type="Proteomes" id="UP000199287"/>
    </source>
</evidence>
<keyword evidence="2" id="KW-1185">Reference proteome</keyword>
<dbReference type="RefSeq" id="WP_093373131.1">
    <property type="nucleotide sequence ID" value="NZ_FOQA01000008.1"/>
</dbReference>
<reference evidence="2" key="1">
    <citation type="submission" date="2016-10" db="EMBL/GenBank/DDBJ databases">
        <authorList>
            <person name="Varghese N."/>
            <person name="Submissions S."/>
        </authorList>
    </citation>
    <scope>NUCLEOTIDE SEQUENCE [LARGE SCALE GENOMIC DNA]</scope>
    <source>
        <strain evidence="2">Z-7934</strain>
    </source>
</reference>
<proteinExistence type="predicted"/>
<evidence type="ECO:0000313" key="1">
    <source>
        <dbReference type="EMBL" id="SFI20352.1"/>
    </source>
</evidence>